<protein>
    <recommendedName>
        <fullName evidence="2">DUF6594 domain-containing protein</fullName>
    </recommendedName>
</protein>
<evidence type="ECO:0000313" key="3">
    <source>
        <dbReference type="EMBL" id="ETS86571.1"/>
    </source>
</evidence>
<reference evidence="4" key="1">
    <citation type="journal article" date="2015" name="BMC Genomics">
        <title>Genomic and transcriptomic analysis of the endophytic fungus Pestalotiopsis fici reveals its lifestyle and high potential for synthesis of natural products.</title>
        <authorList>
            <person name="Wang X."/>
            <person name="Zhang X."/>
            <person name="Liu L."/>
            <person name="Xiang M."/>
            <person name="Wang W."/>
            <person name="Sun X."/>
            <person name="Che Y."/>
            <person name="Guo L."/>
            <person name="Liu G."/>
            <person name="Guo L."/>
            <person name="Wang C."/>
            <person name="Yin W.B."/>
            <person name="Stadler M."/>
            <person name="Zhang X."/>
            <person name="Liu X."/>
        </authorList>
    </citation>
    <scope>NUCLEOTIDE SEQUENCE [LARGE SCALE GENOMIC DNA]</scope>
    <source>
        <strain evidence="4">W106-1 / CGMCC3.15140</strain>
    </source>
</reference>
<keyword evidence="4" id="KW-1185">Reference proteome</keyword>
<feature type="transmembrane region" description="Helical" evidence="1">
    <location>
        <begin position="223"/>
        <end position="241"/>
    </location>
</feature>
<dbReference type="AlphaFoldDB" id="W3XMP6"/>
<evidence type="ECO:0000259" key="2">
    <source>
        <dbReference type="Pfam" id="PF20237"/>
    </source>
</evidence>
<dbReference type="eggNOG" id="ENOG502SNT3">
    <property type="taxonomic scope" value="Eukaryota"/>
</dbReference>
<dbReference type="Pfam" id="PF20237">
    <property type="entry name" value="DUF6594"/>
    <property type="match status" value="1"/>
</dbReference>
<evidence type="ECO:0000256" key="1">
    <source>
        <dbReference type="SAM" id="Phobius"/>
    </source>
</evidence>
<accession>W3XMP6</accession>
<dbReference type="OrthoDB" id="5341582at2759"/>
<dbReference type="RefSeq" id="XP_007827171.1">
    <property type="nucleotide sequence ID" value="XM_007828980.1"/>
</dbReference>
<keyword evidence="1" id="KW-0472">Membrane</keyword>
<dbReference type="Proteomes" id="UP000030651">
    <property type="component" value="Unassembled WGS sequence"/>
</dbReference>
<name>W3XMP6_PESFW</name>
<dbReference type="GeneID" id="19265412"/>
<dbReference type="PANTHER" id="PTHR34502:SF3">
    <property type="entry name" value="DUF6594 DOMAIN-CONTAINING PROTEIN"/>
    <property type="match status" value="1"/>
</dbReference>
<keyword evidence="1" id="KW-1133">Transmembrane helix</keyword>
<feature type="domain" description="DUF6594" evidence="2">
    <location>
        <begin position="13"/>
        <end position="254"/>
    </location>
</feature>
<dbReference type="KEGG" id="pfy:PFICI_00399"/>
<dbReference type="InParanoid" id="W3XMP6"/>
<organism evidence="3 4">
    <name type="scientific">Pestalotiopsis fici (strain W106-1 / CGMCC3.15140)</name>
    <dbReference type="NCBI Taxonomy" id="1229662"/>
    <lineage>
        <taxon>Eukaryota</taxon>
        <taxon>Fungi</taxon>
        <taxon>Dikarya</taxon>
        <taxon>Ascomycota</taxon>
        <taxon>Pezizomycotina</taxon>
        <taxon>Sordariomycetes</taxon>
        <taxon>Xylariomycetidae</taxon>
        <taxon>Amphisphaeriales</taxon>
        <taxon>Sporocadaceae</taxon>
        <taxon>Pestalotiopsis</taxon>
    </lineage>
</organism>
<dbReference type="PANTHER" id="PTHR34502">
    <property type="entry name" value="DUF6594 DOMAIN-CONTAINING PROTEIN-RELATED"/>
    <property type="match status" value="1"/>
</dbReference>
<dbReference type="HOGENOM" id="CLU_051118_3_2_1"/>
<feature type="transmembrane region" description="Helical" evidence="1">
    <location>
        <begin position="196"/>
        <end position="217"/>
    </location>
</feature>
<dbReference type="EMBL" id="KI912109">
    <property type="protein sequence ID" value="ETS86571.1"/>
    <property type="molecule type" value="Genomic_DNA"/>
</dbReference>
<evidence type="ECO:0000313" key="4">
    <source>
        <dbReference type="Proteomes" id="UP000030651"/>
    </source>
</evidence>
<proteinExistence type="predicted"/>
<dbReference type="OMA" id="WANAISR"/>
<gene>
    <name evidence="3" type="ORF">PFICI_00399</name>
</gene>
<dbReference type="InterPro" id="IPR046529">
    <property type="entry name" value="DUF6594"/>
</dbReference>
<sequence length="264" mass="30329">MLTQQVENYPSGYPRFTALLSAYSPYFLCRRFDQLRARLLLLKQDRLSMLEQKLEEVDRNEASLLFLGKSRCDRNVDRISVLSDIETCLSDYDDFVERTTRILSLGKAQHRDVESLQNWLDGNGCLAREEAAYLSHRELITLAPPRDNAIAQFEAWIEDKLIRFDRNFRKSHFHDVSNDPNVYIYSGSHIRRAARTLLLCLITVLLLMPVVLCNSIVAVSARMTVIVLSTILYLLVISELTQSRTLELVVAGATVRVKYEPNTE</sequence>
<keyword evidence="1" id="KW-0812">Transmembrane</keyword>